<name>A0ABW2CPQ4_9ACTN</name>
<evidence type="ECO:0000313" key="3">
    <source>
        <dbReference type="Proteomes" id="UP001596380"/>
    </source>
</evidence>
<keyword evidence="3" id="KW-1185">Reference proteome</keyword>
<organism evidence="2 3">
    <name type="scientific">Actinomadura yumaensis</name>
    <dbReference type="NCBI Taxonomy" id="111807"/>
    <lineage>
        <taxon>Bacteria</taxon>
        <taxon>Bacillati</taxon>
        <taxon>Actinomycetota</taxon>
        <taxon>Actinomycetes</taxon>
        <taxon>Streptosporangiales</taxon>
        <taxon>Thermomonosporaceae</taxon>
        <taxon>Actinomadura</taxon>
    </lineage>
</organism>
<proteinExistence type="predicted"/>
<dbReference type="RefSeq" id="WP_160826788.1">
    <property type="nucleotide sequence ID" value="NZ_JBHSXE010000001.1"/>
</dbReference>
<reference evidence="3" key="1">
    <citation type="journal article" date="2019" name="Int. J. Syst. Evol. Microbiol.">
        <title>The Global Catalogue of Microorganisms (GCM) 10K type strain sequencing project: providing services to taxonomists for standard genome sequencing and annotation.</title>
        <authorList>
            <consortium name="The Broad Institute Genomics Platform"/>
            <consortium name="The Broad Institute Genome Sequencing Center for Infectious Disease"/>
            <person name="Wu L."/>
            <person name="Ma J."/>
        </authorList>
    </citation>
    <scope>NUCLEOTIDE SEQUENCE [LARGE SCALE GENOMIC DNA]</scope>
    <source>
        <strain evidence="3">JCM 3369</strain>
    </source>
</reference>
<accession>A0ABW2CPQ4</accession>
<dbReference type="Proteomes" id="UP001596380">
    <property type="component" value="Unassembled WGS sequence"/>
</dbReference>
<comment type="caution">
    <text evidence="2">The sequence shown here is derived from an EMBL/GenBank/DDBJ whole genome shotgun (WGS) entry which is preliminary data.</text>
</comment>
<feature type="region of interest" description="Disordered" evidence="1">
    <location>
        <begin position="1"/>
        <end position="21"/>
    </location>
</feature>
<dbReference type="EMBL" id="JBHSXS010000021">
    <property type="protein sequence ID" value="MFC6883789.1"/>
    <property type="molecule type" value="Genomic_DNA"/>
</dbReference>
<sequence>MSVTRQSTARPRTSHAAANGAEQRPCFSWEIIDTQHGPQGLGSCGVSQSKPGALRALSEALLSARPGTVGEVWRTRPSLVRPAVYVYEGLVARGVHDGSTLSVVWQ</sequence>
<protein>
    <submittedName>
        <fullName evidence="2">Uncharacterized protein</fullName>
    </submittedName>
</protein>
<feature type="compositionally biased region" description="Polar residues" evidence="1">
    <location>
        <begin position="1"/>
        <end position="11"/>
    </location>
</feature>
<evidence type="ECO:0000256" key="1">
    <source>
        <dbReference type="SAM" id="MobiDB-lite"/>
    </source>
</evidence>
<gene>
    <name evidence="2" type="ORF">ACFQKB_28800</name>
</gene>
<evidence type="ECO:0000313" key="2">
    <source>
        <dbReference type="EMBL" id="MFC6883789.1"/>
    </source>
</evidence>